<dbReference type="PROSITE" id="PS50931">
    <property type="entry name" value="HTH_LYSR"/>
    <property type="match status" value="1"/>
</dbReference>
<dbReference type="InterPro" id="IPR050950">
    <property type="entry name" value="HTH-type_LysR_regulators"/>
</dbReference>
<dbReference type="Gene3D" id="1.10.10.10">
    <property type="entry name" value="Winged helix-like DNA-binding domain superfamily/Winged helix DNA-binding domain"/>
    <property type="match status" value="1"/>
</dbReference>
<evidence type="ECO:0000256" key="4">
    <source>
        <dbReference type="ARBA" id="ARBA00023163"/>
    </source>
</evidence>
<evidence type="ECO:0000256" key="3">
    <source>
        <dbReference type="ARBA" id="ARBA00023125"/>
    </source>
</evidence>
<dbReference type="InterPro" id="IPR005119">
    <property type="entry name" value="LysR_subst-bd"/>
</dbReference>
<dbReference type="SUPFAM" id="SSF53850">
    <property type="entry name" value="Periplasmic binding protein-like II"/>
    <property type="match status" value="1"/>
</dbReference>
<dbReference type="Pfam" id="PF03466">
    <property type="entry name" value="LysR_substrate"/>
    <property type="match status" value="1"/>
</dbReference>
<dbReference type="Gene3D" id="3.40.190.10">
    <property type="entry name" value="Periplasmic binding protein-like II"/>
    <property type="match status" value="1"/>
</dbReference>
<gene>
    <name evidence="6" type="ORF">OEG82_13040</name>
</gene>
<accession>A0ABT3YGB6</accession>
<comment type="caution">
    <text evidence="6">The sequence shown here is derived from an EMBL/GenBank/DDBJ whole genome shotgun (WGS) entry which is preliminary data.</text>
</comment>
<evidence type="ECO:0000313" key="7">
    <source>
        <dbReference type="Proteomes" id="UP001081283"/>
    </source>
</evidence>
<keyword evidence="7" id="KW-1185">Reference proteome</keyword>
<dbReference type="Proteomes" id="UP001081283">
    <property type="component" value="Unassembled WGS sequence"/>
</dbReference>
<evidence type="ECO:0000259" key="5">
    <source>
        <dbReference type="PROSITE" id="PS50931"/>
    </source>
</evidence>
<evidence type="ECO:0000256" key="2">
    <source>
        <dbReference type="ARBA" id="ARBA00023015"/>
    </source>
</evidence>
<dbReference type="EMBL" id="JAOVZQ010000001">
    <property type="protein sequence ID" value="MCY0094943.1"/>
    <property type="molecule type" value="Genomic_DNA"/>
</dbReference>
<dbReference type="SUPFAM" id="SSF46785">
    <property type="entry name" value="Winged helix' DNA-binding domain"/>
    <property type="match status" value="1"/>
</dbReference>
<dbReference type="RefSeq" id="WP_267612855.1">
    <property type="nucleotide sequence ID" value="NZ_JAOVZQ010000001.1"/>
</dbReference>
<keyword evidence="3" id="KW-0238">DNA-binding</keyword>
<comment type="similarity">
    <text evidence="1">Belongs to the LysR transcriptional regulatory family.</text>
</comment>
<feature type="domain" description="HTH lysR-type" evidence="5">
    <location>
        <begin position="8"/>
        <end position="65"/>
    </location>
</feature>
<sequence>MVITSRSLQLKDFRLIQAIHETGQLGLAAEQLAMSQPAASRMLSSIERIVGGAIFLRHPKGMTPTPVGETLVRNGHNLLNGLDQTLREISSVSKGLAGTTRVGSVTDGSVAFVVPAIQELKKTATGADIHVDVAPSDVLVEGLFRGEYDFVLSRIPPNYDKRLLDVRRGRHEDICFMMRADHPLAGAASAPLERIAAYEWVIQAPHTPLRQAVEAVFVEAGVELPGDMVNTTSMLVMIAYLASSDAVAPIPRQVADLFVAHHVAGGLSTVNPENRILVSPYFLISRRNVIISAVAARLRDLVLAAMNAAPEPVGEFTADQ</sequence>
<evidence type="ECO:0000313" key="6">
    <source>
        <dbReference type="EMBL" id="MCY0094943.1"/>
    </source>
</evidence>
<dbReference type="PANTHER" id="PTHR30419">
    <property type="entry name" value="HTH-TYPE TRANSCRIPTIONAL REGULATOR YBHD"/>
    <property type="match status" value="1"/>
</dbReference>
<dbReference type="InterPro" id="IPR000847">
    <property type="entry name" value="LysR_HTH_N"/>
</dbReference>
<name>A0ABT3YGB6_9HYPH</name>
<keyword evidence="2" id="KW-0805">Transcription regulation</keyword>
<organism evidence="6 7">
    <name type="scientific">Hoeflea ulvae</name>
    <dbReference type="NCBI Taxonomy" id="2983764"/>
    <lineage>
        <taxon>Bacteria</taxon>
        <taxon>Pseudomonadati</taxon>
        <taxon>Pseudomonadota</taxon>
        <taxon>Alphaproteobacteria</taxon>
        <taxon>Hyphomicrobiales</taxon>
        <taxon>Rhizobiaceae</taxon>
        <taxon>Hoeflea</taxon>
    </lineage>
</organism>
<evidence type="ECO:0000256" key="1">
    <source>
        <dbReference type="ARBA" id="ARBA00009437"/>
    </source>
</evidence>
<protein>
    <submittedName>
        <fullName evidence="6">LysR family transcriptional regulator</fullName>
    </submittedName>
</protein>
<dbReference type="InterPro" id="IPR036390">
    <property type="entry name" value="WH_DNA-bd_sf"/>
</dbReference>
<proteinExistence type="inferred from homology"/>
<dbReference type="Pfam" id="PF00126">
    <property type="entry name" value="HTH_1"/>
    <property type="match status" value="1"/>
</dbReference>
<dbReference type="PANTHER" id="PTHR30419:SF8">
    <property type="entry name" value="NITROGEN ASSIMILATION TRANSCRIPTIONAL ACTIVATOR-RELATED"/>
    <property type="match status" value="1"/>
</dbReference>
<reference evidence="6" key="1">
    <citation type="submission" date="2022-10" db="EMBL/GenBank/DDBJ databases">
        <title>Hoeflea sp. J2-29, isolated from marine algae.</title>
        <authorList>
            <person name="Kristyanto S."/>
            <person name="Kim J.M."/>
            <person name="Jeon C.O."/>
        </authorList>
    </citation>
    <scope>NUCLEOTIDE SEQUENCE</scope>
    <source>
        <strain evidence="6">J2-29</strain>
    </source>
</reference>
<keyword evidence="4" id="KW-0804">Transcription</keyword>
<dbReference type="InterPro" id="IPR036388">
    <property type="entry name" value="WH-like_DNA-bd_sf"/>
</dbReference>